<reference evidence="2" key="1">
    <citation type="journal article" date="2019" name="Int. J. Syst. Evol. Microbiol.">
        <title>The Global Catalogue of Microorganisms (GCM) 10K type strain sequencing project: providing services to taxonomists for standard genome sequencing and annotation.</title>
        <authorList>
            <consortium name="The Broad Institute Genomics Platform"/>
            <consortium name="The Broad Institute Genome Sequencing Center for Infectious Disease"/>
            <person name="Wu L."/>
            <person name="Ma J."/>
        </authorList>
    </citation>
    <scope>NUCLEOTIDE SEQUENCE [LARGE SCALE GENOMIC DNA]</scope>
    <source>
        <strain evidence="2">DFY28</strain>
    </source>
</reference>
<proteinExistence type="predicted"/>
<gene>
    <name evidence="1" type="ORF">ACFSC0_16485</name>
</gene>
<evidence type="ECO:0000313" key="1">
    <source>
        <dbReference type="EMBL" id="MFD1785002.1"/>
    </source>
</evidence>
<accession>A0ABW4N538</accession>
<comment type="caution">
    <text evidence="1">The sequence shown here is derived from an EMBL/GenBank/DDBJ whole genome shotgun (WGS) entry which is preliminary data.</text>
</comment>
<dbReference type="EMBL" id="JBHUEY010000006">
    <property type="protein sequence ID" value="MFD1785002.1"/>
    <property type="molecule type" value="Genomic_DNA"/>
</dbReference>
<dbReference type="RefSeq" id="WP_377281961.1">
    <property type="nucleotide sequence ID" value="NZ_JBHRSI010000005.1"/>
</dbReference>
<dbReference type="Proteomes" id="UP001597237">
    <property type="component" value="Unassembled WGS sequence"/>
</dbReference>
<protein>
    <submittedName>
        <fullName evidence="1">Uncharacterized protein</fullName>
    </submittedName>
</protein>
<sequence length="90" mass="9640">MAHDGSDWGMMEQAARAAGPPAGMLVARCLSANCGAESALDLGDWMEAGHGLPLRAFEARLRCACGGRRVRLEPVTGELPPMNPAIYRFR</sequence>
<name>A0ABW4N538_9CAUL</name>
<keyword evidence="2" id="KW-1185">Reference proteome</keyword>
<evidence type="ECO:0000313" key="2">
    <source>
        <dbReference type="Proteomes" id="UP001597237"/>
    </source>
</evidence>
<organism evidence="1 2">
    <name type="scientific">Phenylobacterium terrae</name>
    <dbReference type="NCBI Taxonomy" id="2665495"/>
    <lineage>
        <taxon>Bacteria</taxon>
        <taxon>Pseudomonadati</taxon>
        <taxon>Pseudomonadota</taxon>
        <taxon>Alphaproteobacteria</taxon>
        <taxon>Caulobacterales</taxon>
        <taxon>Caulobacteraceae</taxon>
        <taxon>Phenylobacterium</taxon>
    </lineage>
</organism>